<dbReference type="AlphaFoldDB" id="A0A0N9VQ74"/>
<reference evidence="2 3" key="2">
    <citation type="journal article" date="2018" name="Nature">
        <title>Mutant phenotypes for thousands of bacterial genes of unknown function.</title>
        <authorList>
            <person name="Price M.N."/>
            <person name="Wetmore K.M."/>
            <person name="Waters R.J."/>
            <person name="Callaghan M."/>
            <person name="Ray J."/>
            <person name="Liu H."/>
            <person name="Kuehl J.V."/>
            <person name="Melnyk R.A."/>
            <person name="Lamson J.S."/>
            <person name="Suh Y."/>
            <person name="Carlson H.K."/>
            <person name="Esquivel Z."/>
            <person name="Sadeeshkumar H."/>
            <person name="Chakraborty R."/>
            <person name="Zane G.M."/>
            <person name="Rubin B.E."/>
            <person name="Wall J.D."/>
            <person name="Visel A."/>
            <person name="Bristow J."/>
            <person name="Blow M.J."/>
            <person name="Arkin A.P."/>
            <person name="Deutschbauer A.M."/>
        </authorList>
    </citation>
    <scope>NUCLEOTIDE SEQUENCE [LARGE SCALE GENOMIC DNA]</scope>
    <source>
        <strain evidence="2 3">FW300-N2E3</strain>
    </source>
</reference>
<feature type="domain" description="ABM" evidence="1">
    <location>
        <begin position="4"/>
        <end position="67"/>
    </location>
</feature>
<proteinExistence type="predicted"/>
<accession>A0A0N9VQ74</accession>
<dbReference type="EMBL" id="CP012830">
    <property type="protein sequence ID" value="ALI02270.1"/>
    <property type="molecule type" value="Genomic_DNA"/>
</dbReference>
<sequence length="95" mass="10674">MSVNLVISFNVKEEKLQSFKDIMNDVKINLPKVDGCQTVKILNHLEDPLAFTLVEAWDSREMHGTHVDLMISSGQWSVIVEHLSSAPVSGYFSEV</sequence>
<dbReference type="RefSeq" id="WP_054595608.1">
    <property type="nucleotide sequence ID" value="NZ_CP012830.1"/>
</dbReference>
<dbReference type="Proteomes" id="UP000066487">
    <property type="component" value="Chromosome"/>
</dbReference>
<reference evidence="3" key="1">
    <citation type="submission" date="2015-09" db="EMBL/GenBank/DDBJ databases">
        <title>Whole genome sequence of Pseudomonas fluorescens FW300-N2E3.</title>
        <authorList>
            <person name="Ray J."/>
            <person name="Melnyk R."/>
            <person name="Deutschbauer A."/>
        </authorList>
    </citation>
    <scope>NUCLEOTIDE SEQUENCE [LARGE SCALE GENOMIC DNA]</scope>
    <source>
        <strain evidence="3">FW300-N2E3</strain>
    </source>
</reference>
<protein>
    <recommendedName>
        <fullName evidence="1">ABM domain-containing protein</fullName>
    </recommendedName>
</protein>
<dbReference type="InterPro" id="IPR011008">
    <property type="entry name" value="Dimeric_a/b-barrel"/>
</dbReference>
<dbReference type="Gene3D" id="3.30.70.100">
    <property type="match status" value="1"/>
</dbReference>
<organism evidence="2 3">
    <name type="scientific">Pseudomonas fluorescens</name>
    <dbReference type="NCBI Taxonomy" id="294"/>
    <lineage>
        <taxon>Bacteria</taxon>
        <taxon>Pseudomonadati</taxon>
        <taxon>Pseudomonadota</taxon>
        <taxon>Gammaproteobacteria</taxon>
        <taxon>Pseudomonadales</taxon>
        <taxon>Pseudomonadaceae</taxon>
        <taxon>Pseudomonas</taxon>
    </lineage>
</organism>
<evidence type="ECO:0000313" key="2">
    <source>
        <dbReference type="EMBL" id="ALI02270.1"/>
    </source>
</evidence>
<dbReference type="SUPFAM" id="SSF54909">
    <property type="entry name" value="Dimeric alpha+beta barrel"/>
    <property type="match status" value="1"/>
</dbReference>
<dbReference type="Pfam" id="PF03992">
    <property type="entry name" value="ABM"/>
    <property type="match status" value="1"/>
</dbReference>
<name>A0A0N9VQ74_PSEFL</name>
<dbReference type="InterPro" id="IPR007138">
    <property type="entry name" value="ABM_dom"/>
</dbReference>
<dbReference type="OrthoDB" id="9812192at2"/>
<evidence type="ECO:0000259" key="1">
    <source>
        <dbReference type="Pfam" id="PF03992"/>
    </source>
</evidence>
<evidence type="ECO:0000313" key="3">
    <source>
        <dbReference type="Proteomes" id="UP000066487"/>
    </source>
</evidence>
<gene>
    <name evidence="2" type="ORF">AO353_14705</name>
</gene>